<feature type="modified residue" description="N6-(pyridoxal phosphate)lysine" evidence="9 10">
    <location>
        <position position="231"/>
    </location>
</feature>
<dbReference type="CDD" id="cd00378">
    <property type="entry name" value="SHMT"/>
    <property type="match status" value="1"/>
</dbReference>
<evidence type="ECO:0000256" key="6">
    <source>
        <dbReference type="ARBA" id="ARBA00022605"/>
    </source>
</evidence>
<dbReference type="InterPro" id="IPR015424">
    <property type="entry name" value="PyrdxlP-dep_Trfase"/>
</dbReference>
<evidence type="ECO:0000256" key="8">
    <source>
        <dbReference type="ARBA" id="ARBA00022898"/>
    </source>
</evidence>
<feature type="binding site" evidence="9">
    <location>
        <position position="121"/>
    </location>
    <ligand>
        <name>(6S)-5,6,7,8-tetrahydrofolate</name>
        <dbReference type="ChEBI" id="CHEBI:57453"/>
    </ligand>
</feature>
<dbReference type="PANTHER" id="PTHR11680:SF35">
    <property type="entry name" value="SERINE HYDROXYMETHYLTRANSFERASE 1"/>
    <property type="match status" value="1"/>
</dbReference>
<dbReference type="Pfam" id="PF00464">
    <property type="entry name" value="SHMT"/>
    <property type="match status" value="1"/>
</dbReference>
<comment type="function">
    <text evidence="9">Catalyzes the reversible interconversion of serine and glycine with a modified folate serving as the one-carbon carrier. Also exhibits a pteridine-independent aldolase activity toward beta-hydroxyamino acids, producing glycine and aldehydes, via a retro-aldol mechanism.</text>
</comment>
<dbReference type="Gene3D" id="3.40.640.10">
    <property type="entry name" value="Type I PLP-dependent aspartate aminotransferase-like (Major domain)"/>
    <property type="match status" value="1"/>
</dbReference>
<comment type="pathway">
    <text evidence="9">Amino-acid biosynthesis; glycine biosynthesis; glycine from L-serine: step 1/1.</text>
</comment>
<dbReference type="UniPathway" id="UPA00288">
    <property type="reaction ID" value="UER01023"/>
</dbReference>
<organism evidence="12 13">
    <name type="scientific">Picrophilus torridus (strain ATCC 700027 / DSM 9790 / JCM 10055 / NBRC 100828 / KAW 2/3)</name>
    <dbReference type="NCBI Taxonomy" id="1122961"/>
    <lineage>
        <taxon>Archaea</taxon>
        <taxon>Methanobacteriati</taxon>
        <taxon>Thermoplasmatota</taxon>
        <taxon>Thermoplasmata</taxon>
        <taxon>Thermoplasmatales</taxon>
        <taxon>Picrophilaceae</taxon>
        <taxon>Picrophilus</taxon>
    </lineage>
</organism>
<comment type="subcellular location">
    <subcellularLocation>
        <location evidence="9">Cytoplasm</location>
    </subcellularLocation>
</comment>
<dbReference type="GO" id="GO:0035999">
    <property type="term" value="P:tetrahydrofolate interconversion"/>
    <property type="evidence" value="ECO:0007669"/>
    <property type="project" value="InterPro"/>
</dbReference>
<dbReference type="AlphaFoldDB" id="A0A8G2FW11"/>
<dbReference type="Gene3D" id="3.90.1150.10">
    <property type="entry name" value="Aspartate Aminotransferase, domain 1"/>
    <property type="match status" value="1"/>
</dbReference>
<evidence type="ECO:0000313" key="12">
    <source>
        <dbReference type="EMBL" id="SMD30498.1"/>
    </source>
</evidence>
<protein>
    <recommendedName>
        <fullName evidence="9">Serine hydroxymethyltransferase</fullName>
        <shortName evidence="9">SHMT</shortName>
        <shortName evidence="9">Serine methylase</shortName>
        <ecNumber evidence="9">2.1.2.-</ecNumber>
    </recommendedName>
</protein>
<dbReference type="InterPro" id="IPR039429">
    <property type="entry name" value="SHMT-like_dom"/>
</dbReference>
<keyword evidence="8 9" id="KW-0663">Pyridoxal phosphate</keyword>
<dbReference type="GO" id="GO:0019264">
    <property type="term" value="P:glycine biosynthetic process from serine"/>
    <property type="evidence" value="ECO:0007669"/>
    <property type="project" value="UniProtKB-UniRule"/>
</dbReference>
<dbReference type="InterPro" id="IPR049943">
    <property type="entry name" value="Ser_HO-MeTrfase-like"/>
</dbReference>
<dbReference type="EMBL" id="FWYE01000001">
    <property type="protein sequence ID" value="SMD30498.1"/>
    <property type="molecule type" value="Genomic_DNA"/>
</dbReference>
<dbReference type="InterPro" id="IPR015422">
    <property type="entry name" value="PyrdxlP-dep_Trfase_small"/>
</dbReference>
<evidence type="ECO:0000313" key="13">
    <source>
        <dbReference type="Proteomes" id="UP000192315"/>
    </source>
</evidence>
<evidence type="ECO:0000256" key="3">
    <source>
        <dbReference type="ARBA" id="ARBA00011738"/>
    </source>
</evidence>
<evidence type="ECO:0000259" key="11">
    <source>
        <dbReference type="Pfam" id="PF00464"/>
    </source>
</evidence>
<dbReference type="GO" id="GO:0005737">
    <property type="term" value="C:cytoplasm"/>
    <property type="evidence" value="ECO:0007669"/>
    <property type="project" value="UniProtKB-SubCell"/>
</dbReference>
<dbReference type="GO" id="GO:0030170">
    <property type="term" value="F:pyridoxal phosphate binding"/>
    <property type="evidence" value="ECO:0007669"/>
    <property type="project" value="UniProtKB-UniRule"/>
</dbReference>
<dbReference type="Proteomes" id="UP000192315">
    <property type="component" value="Unassembled WGS sequence"/>
</dbReference>
<dbReference type="GeneID" id="2844844"/>
<evidence type="ECO:0000256" key="2">
    <source>
        <dbReference type="ARBA" id="ARBA00006376"/>
    </source>
</evidence>
<dbReference type="EC" id="2.1.2.-" evidence="9"/>
<evidence type="ECO:0000256" key="9">
    <source>
        <dbReference type="HAMAP-Rule" id="MF_00051"/>
    </source>
</evidence>
<dbReference type="InterPro" id="IPR001085">
    <property type="entry name" value="Ser_HO-MeTrfase"/>
</dbReference>
<dbReference type="PROSITE" id="PS00096">
    <property type="entry name" value="SHMT"/>
    <property type="match status" value="1"/>
</dbReference>
<comment type="caution">
    <text evidence="12">The sequence shown here is derived from an EMBL/GenBank/DDBJ whole genome shotgun (WGS) entry which is preliminary data.</text>
</comment>
<comment type="caution">
    <text evidence="9">Lacks conserved residue(s) required for the propagation of feature annotation.</text>
</comment>
<dbReference type="OrthoDB" id="5821at2157"/>
<feature type="binding site" evidence="9">
    <location>
        <begin position="125"/>
        <end position="127"/>
    </location>
    <ligand>
        <name>(6S)-5,6,7,8-tetrahydrofolate</name>
        <dbReference type="ChEBI" id="CHEBI:57453"/>
    </ligand>
</feature>
<dbReference type="GO" id="GO:0032259">
    <property type="term" value="P:methylation"/>
    <property type="evidence" value="ECO:0007669"/>
    <property type="project" value="UniProtKB-KW"/>
</dbReference>
<keyword evidence="13" id="KW-1185">Reference proteome</keyword>
<dbReference type="FunFam" id="3.40.640.10:FF:000101">
    <property type="entry name" value="Serine hydroxymethyltransferase"/>
    <property type="match status" value="1"/>
</dbReference>
<keyword evidence="6 9" id="KW-0028">Amino-acid biosynthesis</keyword>
<dbReference type="GO" id="GO:0004372">
    <property type="term" value="F:glycine hydroxymethyltransferase activity"/>
    <property type="evidence" value="ECO:0007669"/>
    <property type="project" value="UniProtKB-UniRule"/>
</dbReference>
<gene>
    <name evidence="9" type="primary">glyA</name>
    <name evidence="12" type="ORF">SAMN02745355_0382</name>
</gene>
<keyword evidence="7 9" id="KW-0808">Transferase</keyword>
<dbReference type="PIRSF" id="PIRSF000412">
    <property type="entry name" value="SHMT"/>
    <property type="match status" value="1"/>
</dbReference>
<dbReference type="InterPro" id="IPR019798">
    <property type="entry name" value="Ser_HO-MeTrfase_PLP_BS"/>
</dbReference>
<sequence length="433" mass="48545">MLDNKKEYLKDAMFIRDMAMQHEQLFRESIPLIASENIMSPLAMEMLLTDLGFRYAEGLPHHRYYQGNEYVDVIEDKTTELGKRLFNSKTFDPRPLSGTNANMAVLYALTEPGDKISVPPLSGGGHISAAKFGAVGFRGLKTVQYPFDINEMNIDIDGTIKTIKNERPKVCWFGQSVFLFPTPLKELQDAFNEVNARVVYDGAHVAGLIAGGEFQDPLREGAEIITGSTHKTLPGPQHGMIIGNTDDDTWKKVQRGVFPGTLSNHHLNAMAALGVTLAEELDFGRDYAKQIVKNARHLGEKLYEFGFNVLGEKNGFTRSHTLAVDVSKNGGGRKVAENLEKSGIILNKNLLPWDDNKNSQNPSGIRIGVQEITRIGFMEDDVTELAEILRDAVINEKPVNEIRRRALELKSRFNNIEYCYGNMKPYSYIKIFE</sequence>
<accession>A0A8G2FW11</accession>
<comment type="similarity">
    <text evidence="2 9">Belongs to the SHMT family.</text>
</comment>
<keyword evidence="12" id="KW-0489">Methyltransferase</keyword>
<dbReference type="PANTHER" id="PTHR11680">
    <property type="entry name" value="SERINE HYDROXYMETHYLTRANSFERASE"/>
    <property type="match status" value="1"/>
</dbReference>
<dbReference type="HAMAP" id="MF_00051">
    <property type="entry name" value="SHMT"/>
    <property type="match status" value="1"/>
</dbReference>
<feature type="domain" description="Serine hydroxymethyltransferase-like" evidence="11">
    <location>
        <begin position="20"/>
        <end position="388"/>
    </location>
</feature>
<keyword evidence="4 9" id="KW-0963">Cytoplasm</keyword>
<dbReference type="RefSeq" id="WP_011177412.1">
    <property type="nucleotide sequence ID" value="NC_005877.1"/>
</dbReference>
<dbReference type="NCBIfam" id="NF000586">
    <property type="entry name" value="PRK00011.1"/>
    <property type="match status" value="1"/>
</dbReference>
<reference evidence="12 13" key="1">
    <citation type="submission" date="2017-04" db="EMBL/GenBank/DDBJ databases">
        <authorList>
            <person name="Varghese N."/>
            <person name="Submissions S."/>
        </authorList>
    </citation>
    <scope>NUCLEOTIDE SEQUENCE [LARGE SCALE GENOMIC DNA]</scope>
    <source>
        <strain evidence="12 13">DSM 9789</strain>
    </source>
</reference>
<comment type="cofactor">
    <cofactor evidence="1 9 10">
        <name>pyridoxal 5'-phosphate</name>
        <dbReference type="ChEBI" id="CHEBI:597326"/>
    </cofactor>
</comment>
<comment type="subunit">
    <text evidence="3 9">Homodimer.</text>
</comment>
<proteinExistence type="inferred from homology"/>
<dbReference type="GO" id="GO:0008168">
    <property type="term" value="F:methyltransferase activity"/>
    <property type="evidence" value="ECO:0007669"/>
    <property type="project" value="UniProtKB-KW"/>
</dbReference>
<evidence type="ECO:0000256" key="5">
    <source>
        <dbReference type="ARBA" id="ARBA00022563"/>
    </source>
</evidence>
<evidence type="ECO:0000256" key="1">
    <source>
        <dbReference type="ARBA" id="ARBA00001933"/>
    </source>
</evidence>
<evidence type="ECO:0000256" key="4">
    <source>
        <dbReference type="ARBA" id="ARBA00022490"/>
    </source>
</evidence>
<evidence type="ECO:0000256" key="10">
    <source>
        <dbReference type="PIRSR" id="PIRSR000412-50"/>
    </source>
</evidence>
<keyword evidence="5 9" id="KW-0554">One-carbon metabolism</keyword>
<feature type="site" description="Plays an important role in substrate specificity" evidence="9">
    <location>
        <position position="230"/>
    </location>
</feature>
<dbReference type="SUPFAM" id="SSF53383">
    <property type="entry name" value="PLP-dependent transferases"/>
    <property type="match status" value="1"/>
</dbReference>
<evidence type="ECO:0000256" key="7">
    <source>
        <dbReference type="ARBA" id="ARBA00022679"/>
    </source>
</evidence>
<dbReference type="SMR" id="A0A8G2FW11"/>
<dbReference type="InterPro" id="IPR015421">
    <property type="entry name" value="PyrdxlP-dep_Trfase_major"/>
</dbReference>
<name>A0A8G2FW11_PICTO</name>